<feature type="compositionally biased region" description="Polar residues" evidence="1">
    <location>
        <begin position="213"/>
        <end position="227"/>
    </location>
</feature>
<feature type="region of interest" description="Disordered" evidence="1">
    <location>
        <begin position="302"/>
        <end position="352"/>
    </location>
</feature>
<feature type="region of interest" description="Disordered" evidence="1">
    <location>
        <begin position="198"/>
        <end position="227"/>
    </location>
</feature>
<comment type="caution">
    <text evidence="2">The sequence shown here is derived from an EMBL/GenBank/DDBJ whole genome shotgun (WGS) entry which is preliminary data.</text>
</comment>
<dbReference type="AlphaFoldDB" id="A0A5N6K110"/>
<keyword evidence="3" id="KW-1185">Reference proteome</keyword>
<dbReference type="OrthoDB" id="10472455at2759"/>
<sequence>MQQPGRFCFQTRPTILDSVDRIPYIPGIPAISPPRHLTPETVKRLIERYQKDSLKWHASVCAGKFRDSRVSIEPEDLIIRDELRVPLGVDKEAFIMVSDFWISKNAGAEAMAIIPEESHFITAEALGLAFLTDPNSNALYVHVEPGFTLTVYNVRNSSFCITVIFISALQLQDLAAKIAAGQPLPPVVERLRRAVASATPTSTRPNAHWIPQDDNQQASTPVDGDTSISISSNWKQVPDYLNTVNPTAAIDPASIPRTTLDDLFADQLYSQLPIEYNLQNYDLNDPDPLGLLGGGDDGAYTYTRPLPWSEDEASGTEQNGPSADNNSITPAMTNLEDTGRVNFGSNKTVEKE</sequence>
<reference evidence="2 3" key="1">
    <citation type="submission" date="2019-06" db="EMBL/GenBank/DDBJ databases">
        <title>Genome Sequence of the Brown Rot Fungal Pathogen Monilinia laxa.</title>
        <authorList>
            <person name="De Miccolis Angelini R.M."/>
            <person name="Landi L."/>
            <person name="Abate D."/>
            <person name="Pollastro S."/>
            <person name="Romanazzi G."/>
            <person name="Faretra F."/>
        </authorList>
    </citation>
    <scope>NUCLEOTIDE SEQUENCE [LARGE SCALE GENOMIC DNA]</scope>
    <source>
        <strain evidence="2 3">Mlax316</strain>
    </source>
</reference>
<feature type="compositionally biased region" description="Polar residues" evidence="1">
    <location>
        <begin position="315"/>
        <end position="336"/>
    </location>
</feature>
<evidence type="ECO:0000256" key="1">
    <source>
        <dbReference type="SAM" id="MobiDB-lite"/>
    </source>
</evidence>
<organism evidence="2 3">
    <name type="scientific">Monilinia laxa</name>
    <name type="common">Brown rot fungus</name>
    <name type="synonym">Sclerotinia laxa</name>
    <dbReference type="NCBI Taxonomy" id="61186"/>
    <lineage>
        <taxon>Eukaryota</taxon>
        <taxon>Fungi</taxon>
        <taxon>Dikarya</taxon>
        <taxon>Ascomycota</taxon>
        <taxon>Pezizomycotina</taxon>
        <taxon>Leotiomycetes</taxon>
        <taxon>Helotiales</taxon>
        <taxon>Sclerotiniaceae</taxon>
        <taxon>Monilinia</taxon>
    </lineage>
</organism>
<proteinExistence type="predicted"/>
<protein>
    <submittedName>
        <fullName evidence="2">Uncharacterized protein</fullName>
    </submittedName>
</protein>
<accession>A0A5N6K110</accession>
<dbReference type="EMBL" id="VIGI01000010">
    <property type="protein sequence ID" value="KAB8295327.1"/>
    <property type="molecule type" value="Genomic_DNA"/>
</dbReference>
<feature type="compositionally biased region" description="Polar residues" evidence="1">
    <location>
        <begin position="343"/>
        <end position="352"/>
    </location>
</feature>
<evidence type="ECO:0000313" key="3">
    <source>
        <dbReference type="Proteomes" id="UP000326757"/>
    </source>
</evidence>
<dbReference type="Proteomes" id="UP000326757">
    <property type="component" value="Unassembled WGS sequence"/>
</dbReference>
<name>A0A5N6K110_MONLA</name>
<gene>
    <name evidence="2" type="ORF">EYC80_007229</name>
</gene>
<evidence type="ECO:0000313" key="2">
    <source>
        <dbReference type="EMBL" id="KAB8295327.1"/>
    </source>
</evidence>